<dbReference type="InterPro" id="IPR036069">
    <property type="entry name" value="DUF34/NIF3_sf"/>
</dbReference>
<dbReference type="Proteomes" id="UP000267268">
    <property type="component" value="Chromosome 1"/>
</dbReference>
<dbReference type="RefSeq" id="WP_126613094.1">
    <property type="nucleotide sequence ID" value="NZ_CP034562.1"/>
</dbReference>
<reference evidence="7 8" key="1">
    <citation type="submission" date="2018-12" db="EMBL/GenBank/DDBJ databases">
        <title>Flammeovirga pectinis sp. nov., isolated from the gut of the Korean scallop, Patinopecten yessoensis.</title>
        <authorList>
            <person name="Bae J.-W."/>
            <person name="Jeong Y.-S."/>
            <person name="Kang W."/>
        </authorList>
    </citation>
    <scope>NUCLEOTIDE SEQUENCE [LARGE SCALE GENOMIC DNA]</scope>
    <source>
        <strain evidence="7 8">L12M1</strain>
    </source>
</reference>
<dbReference type="Gene3D" id="3.30.70.120">
    <property type="match status" value="1"/>
</dbReference>
<dbReference type="KEGG" id="fll:EI427_07050"/>
<gene>
    <name evidence="7" type="ORF">EI427_07050</name>
</gene>
<feature type="binding site" evidence="6">
    <location>
        <position position="64"/>
    </location>
    <ligand>
        <name>a divalent metal cation</name>
        <dbReference type="ChEBI" id="CHEBI:60240"/>
        <label>2</label>
    </ligand>
</feature>
<dbReference type="PANTHER" id="PTHR13799">
    <property type="entry name" value="NGG1 INTERACTING FACTOR 3"/>
    <property type="match status" value="1"/>
</dbReference>
<organism evidence="7 8">
    <name type="scientific">Flammeovirga pectinis</name>
    <dbReference type="NCBI Taxonomy" id="2494373"/>
    <lineage>
        <taxon>Bacteria</taxon>
        <taxon>Pseudomonadati</taxon>
        <taxon>Bacteroidota</taxon>
        <taxon>Cytophagia</taxon>
        <taxon>Cytophagales</taxon>
        <taxon>Flammeovirgaceae</taxon>
        <taxon>Flammeovirga</taxon>
    </lineage>
</organism>
<evidence type="ECO:0000256" key="5">
    <source>
        <dbReference type="PIRNR" id="PIRNR037489"/>
    </source>
</evidence>
<evidence type="ECO:0000256" key="4">
    <source>
        <dbReference type="ARBA" id="ARBA00022723"/>
    </source>
</evidence>
<proteinExistence type="inferred from homology"/>
<feature type="binding site" evidence="6">
    <location>
        <position position="331"/>
    </location>
    <ligand>
        <name>a divalent metal cation</name>
        <dbReference type="ChEBI" id="CHEBI:60240"/>
        <label>1</label>
    </ligand>
</feature>
<accession>A0A3S9P1D6</accession>
<dbReference type="PANTHER" id="PTHR13799:SF14">
    <property type="entry name" value="GTP CYCLOHYDROLASE 1 TYPE 2 HOMOLOG"/>
    <property type="match status" value="1"/>
</dbReference>
<name>A0A3S9P1D6_9BACT</name>
<evidence type="ECO:0000313" key="7">
    <source>
        <dbReference type="EMBL" id="AZQ62004.1"/>
    </source>
</evidence>
<dbReference type="EMBL" id="CP034562">
    <property type="protein sequence ID" value="AZQ62004.1"/>
    <property type="molecule type" value="Genomic_DNA"/>
</dbReference>
<evidence type="ECO:0000313" key="8">
    <source>
        <dbReference type="Proteomes" id="UP000267268"/>
    </source>
</evidence>
<evidence type="ECO:0000256" key="3">
    <source>
        <dbReference type="ARBA" id="ARBA00022112"/>
    </source>
</evidence>
<dbReference type="FunFam" id="3.40.1390.30:FF:000001">
    <property type="entry name" value="GTP cyclohydrolase 1 type 2"/>
    <property type="match status" value="1"/>
</dbReference>
<protein>
    <recommendedName>
        <fullName evidence="3 5">GTP cyclohydrolase 1 type 2 homolog</fullName>
    </recommendedName>
</protein>
<feature type="binding site" evidence="6">
    <location>
        <position position="103"/>
    </location>
    <ligand>
        <name>a divalent metal cation</name>
        <dbReference type="ChEBI" id="CHEBI:60240"/>
        <label>1</label>
    </ligand>
</feature>
<dbReference type="InterPro" id="IPR017221">
    <property type="entry name" value="DUF34/NIF3_bac"/>
</dbReference>
<keyword evidence="8" id="KW-1185">Reference proteome</keyword>
<keyword evidence="4 5" id="KW-0479">Metal-binding</keyword>
<dbReference type="SUPFAM" id="SSF102705">
    <property type="entry name" value="NIF3 (NGG1p interacting factor 3)-like"/>
    <property type="match status" value="1"/>
</dbReference>
<feature type="binding site" evidence="6">
    <location>
        <position position="65"/>
    </location>
    <ligand>
        <name>a divalent metal cation</name>
        <dbReference type="ChEBI" id="CHEBI:60240"/>
        <label>1</label>
    </ligand>
</feature>
<dbReference type="InterPro" id="IPR015867">
    <property type="entry name" value="N-reg_PII/ATP_PRibTrfase_C"/>
</dbReference>
<comment type="subunit">
    <text evidence="2">Homohexamer.</text>
</comment>
<dbReference type="OrthoDB" id="9792792at2"/>
<feature type="binding site" evidence="6">
    <location>
        <position position="327"/>
    </location>
    <ligand>
        <name>a divalent metal cation</name>
        <dbReference type="ChEBI" id="CHEBI:60240"/>
        <label>1</label>
    </ligand>
</feature>
<dbReference type="GO" id="GO:0046872">
    <property type="term" value="F:metal ion binding"/>
    <property type="evidence" value="ECO:0007669"/>
    <property type="project" value="UniProtKB-UniRule"/>
</dbReference>
<dbReference type="AlphaFoldDB" id="A0A3S9P1D6"/>
<sequence>MKVKEIINKLDTLAPSMYQESYDNAGLITGSGNDIVTKVLVSLDCTEEIIEEAIAKGCNLIVAHHPIVFKGLKRLNGKNYVERTIIKAIKNDISIYAIHTNLDNMQHGVNAKICDLIGLTNQRILAPTQSNLFKLVTYVPSNSIEKVENALHLTGAGKIGNYDGCNFRSEGIGSYTPNANSTPTIGDKGIRKSTPEIKLEIQFQKHLKGQIINALLSSHPYEEVAYQITALENTDNEIGSGMYGTLPEAEDEIEFLKRIKQTFGVGVIRHTPLLNKKIKKVAVCGGSGSFLLRNAMSIKADIFITGDFKYHEFFDAEGKIIIADIGHYESEQFTSDLLKDFIESQFETVKCLKTTINTNPINYFV</sequence>
<dbReference type="PIRSF" id="PIRSF037489">
    <property type="entry name" value="UCP037489_NIF3_YqfO"/>
    <property type="match status" value="1"/>
</dbReference>
<dbReference type="Pfam" id="PF01784">
    <property type="entry name" value="DUF34_NIF3"/>
    <property type="match status" value="1"/>
</dbReference>
<evidence type="ECO:0000256" key="6">
    <source>
        <dbReference type="PIRSR" id="PIRSR602678-1"/>
    </source>
</evidence>
<dbReference type="GO" id="GO:0005737">
    <property type="term" value="C:cytoplasm"/>
    <property type="evidence" value="ECO:0007669"/>
    <property type="project" value="TreeGrafter"/>
</dbReference>
<evidence type="ECO:0000256" key="2">
    <source>
        <dbReference type="ARBA" id="ARBA00011643"/>
    </source>
</evidence>
<dbReference type="NCBIfam" id="TIGR00486">
    <property type="entry name" value="YbgI_SA1388"/>
    <property type="match status" value="1"/>
</dbReference>
<comment type="similarity">
    <text evidence="1 5">Belongs to the GTP cyclohydrolase I type 2/NIF3 family.</text>
</comment>
<dbReference type="InterPro" id="IPR002678">
    <property type="entry name" value="DUF34/NIF3"/>
</dbReference>
<dbReference type="Gene3D" id="3.40.1390.30">
    <property type="entry name" value="NIF3 (NGG1p interacting factor 3)-like"/>
    <property type="match status" value="1"/>
</dbReference>
<evidence type="ECO:0000256" key="1">
    <source>
        <dbReference type="ARBA" id="ARBA00006964"/>
    </source>
</evidence>